<evidence type="ECO:0000256" key="1">
    <source>
        <dbReference type="SAM" id="MobiDB-lite"/>
    </source>
</evidence>
<dbReference type="GO" id="GO:0016787">
    <property type="term" value="F:hydrolase activity"/>
    <property type="evidence" value="ECO:0007669"/>
    <property type="project" value="InterPro"/>
</dbReference>
<dbReference type="SUPFAM" id="SSF56300">
    <property type="entry name" value="Metallo-dependent phosphatases"/>
    <property type="match status" value="1"/>
</dbReference>
<gene>
    <name evidence="3" type="ORF">K491DRAFT_694550</name>
</gene>
<protein>
    <recommendedName>
        <fullName evidence="2">Calcineurin-like phosphoesterase domain-containing protein</fullName>
    </recommendedName>
</protein>
<dbReference type="OrthoDB" id="550558at2759"/>
<dbReference type="InterPro" id="IPR004843">
    <property type="entry name" value="Calcineurin-like_PHP"/>
</dbReference>
<dbReference type="Pfam" id="PF00149">
    <property type="entry name" value="Metallophos"/>
    <property type="match status" value="1"/>
</dbReference>
<proteinExistence type="predicted"/>
<evidence type="ECO:0000259" key="2">
    <source>
        <dbReference type="Pfam" id="PF00149"/>
    </source>
</evidence>
<evidence type="ECO:0000313" key="4">
    <source>
        <dbReference type="Proteomes" id="UP000799324"/>
    </source>
</evidence>
<dbReference type="Gene3D" id="3.60.21.10">
    <property type="match status" value="1"/>
</dbReference>
<organism evidence="3 4">
    <name type="scientific">Lophiostoma macrostomum CBS 122681</name>
    <dbReference type="NCBI Taxonomy" id="1314788"/>
    <lineage>
        <taxon>Eukaryota</taxon>
        <taxon>Fungi</taxon>
        <taxon>Dikarya</taxon>
        <taxon>Ascomycota</taxon>
        <taxon>Pezizomycotina</taxon>
        <taxon>Dothideomycetes</taxon>
        <taxon>Pleosporomycetidae</taxon>
        <taxon>Pleosporales</taxon>
        <taxon>Lophiostomataceae</taxon>
        <taxon>Lophiostoma</taxon>
    </lineage>
</organism>
<reference evidence="3" key="1">
    <citation type="journal article" date="2020" name="Stud. Mycol.">
        <title>101 Dothideomycetes genomes: a test case for predicting lifestyles and emergence of pathogens.</title>
        <authorList>
            <person name="Haridas S."/>
            <person name="Albert R."/>
            <person name="Binder M."/>
            <person name="Bloem J."/>
            <person name="Labutti K."/>
            <person name="Salamov A."/>
            <person name="Andreopoulos B."/>
            <person name="Baker S."/>
            <person name="Barry K."/>
            <person name="Bills G."/>
            <person name="Bluhm B."/>
            <person name="Cannon C."/>
            <person name="Castanera R."/>
            <person name="Culley D."/>
            <person name="Daum C."/>
            <person name="Ezra D."/>
            <person name="Gonzalez J."/>
            <person name="Henrissat B."/>
            <person name="Kuo A."/>
            <person name="Liang C."/>
            <person name="Lipzen A."/>
            <person name="Lutzoni F."/>
            <person name="Magnuson J."/>
            <person name="Mondo S."/>
            <person name="Nolan M."/>
            <person name="Ohm R."/>
            <person name="Pangilinan J."/>
            <person name="Park H.-J."/>
            <person name="Ramirez L."/>
            <person name="Alfaro M."/>
            <person name="Sun H."/>
            <person name="Tritt A."/>
            <person name="Yoshinaga Y."/>
            <person name="Zwiers L.-H."/>
            <person name="Turgeon B."/>
            <person name="Goodwin S."/>
            <person name="Spatafora J."/>
            <person name="Crous P."/>
            <person name="Grigoriev I."/>
        </authorList>
    </citation>
    <scope>NUCLEOTIDE SEQUENCE</scope>
    <source>
        <strain evidence="3">CBS 122681</strain>
    </source>
</reference>
<feature type="domain" description="Calcineurin-like phosphoesterase" evidence="2">
    <location>
        <begin position="7"/>
        <end position="258"/>
    </location>
</feature>
<dbReference type="Proteomes" id="UP000799324">
    <property type="component" value="Unassembled WGS sequence"/>
</dbReference>
<sequence length="379" mass="42404">MSTFPPRFQIISDLHLETPLASPSYHAYTTTPSLLPIHASNLLLLGDIGLVRDARLFAFLESLFARTPNLRVFYVLGNHESYGLTMAQARERLRVFERDVRRECGERFWVLERGRGRVDLDAGGVSVSVLGTTLWSRISKERERVCGRLMADFREVGGIVGRGVEEHNWDFEEELGWLNEQVKRIEEENKNVEVGGGGGGVKRQVLILTHHCPTTDPRAQDPRHVGSEVAEGFATDLRGERCWESEVVRCWAFGHTHWSCAFYDGGGEERGQGQGEERGKLVISNQKGYAGLEDDGKKKPVRSCVVEPGEDGVWRVVDCEASASRDGAMREQNVRNMKNVKEKPKSMGVVEGDKANQQGKQESGFKHALKTVTKRIRGG</sequence>
<name>A0A6A6T501_9PLEO</name>
<dbReference type="PANTHER" id="PTHR37844:SF2">
    <property type="entry name" value="SER_THR PROTEIN PHOSPHATASE SUPERFAMILY (AFU_ORTHOLOGUE AFUA_1G14840)"/>
    <property type="match status" value="1"/>
</dbReference>
<dbReference type="EMBL" id="MU004378">
    <property type="protein sequence ID" value="KAF2653604.1"/>
    <property type="molecule type" value="Genomic_DNA"/>
</dbReference>
<accession>A0A6A6T501</accession>
<keyword evidence="4" id="KW-1185">Reference proteome</keyword>
<evidence type="ECO:0000313" key="3">
    <source>
        <dbReference type="EMBL" id="KAF2653604.1"/>
    </source>
</evidence>
<dbReference type="PANTHER" id="PTHR37844">
    <property type="entry name" value="SER/THR PROTEIN PHOSPHATASE SUPERFAMILY (AFU_ORTHOLOGUE AFUA_1G14840)"/>
    <property type="match status" value="1"/>
</dbReference>
<dbReference type="InterPro" id="IPR029052">
    <property type="entry name" value="Metallo-depent_PP-like"/>
</dbReference>
<feature type="region of interest" description="Disordered" evidence="1">
    <location>
        <begin position="344"/>
        <end position="366"/>
    </location>
</feature>
<dbReference type="AlphaFoldDB" id="A0A6A6T501"/>